<keyword evidence="4" id="KW-1185">Reference proteome</keyword>
<dbReference type="AlphaFoldDB" id="A0A9P8C616"/>
<keyword evidence="1" id="KW-0812">Transmembrane</keyword>
<protein>
    <recommendedName>
        <fullName evidence="2">DUF5672 domain-containing protein</fullName>
    </recommendedName>
</protein>
<dbReference type="Proteomes" id="UP000824998">
    <property type="component" value="Unassembled WGS sequence"/>
</dbReference>
<comment type="caution">
    <text evidence="3">The sequence shown here is derived from an EMBL/GenBank/DDBJ whole genome shotgun (WGS) entry which is preliminary data.</text>
</comment>
<feature type="transmembrane region" description="Helical" evidence="1">
    <location>
        <begin position="20"/>
        <end position="42"/>
    </location>
</feature>
<name>A0A9P8C616_9HELO</name>
<dbReference type="EMBL" id="MU251436">
    <property type="protein sequence ID" value="KAG9235273.1"/>
    <property type="molecule type" value="Genomic_DNA"/>
</dbReference>
<evidence type="ECO:0000313" key="3">
    <source>
        <dbReference type="EMBL" id="KAG9235273.1"/>
    </source>
</evidence>
<keyword evidence="1" id="KW-1133">Transmembrane helix</keyword>
<gene>
    <name evidence="3" type="ORF">BJ875DRAFT_495122</name>
</gene>
<evidence type="ECO:0000313" key="4">
    <source>
        <dbReference type="Proteomes" id="UP000824998"/>
    </source>
</evidence>
<feature type="domain" description="DUF5672" evidence="2">
    <location>
        <begin position="142"/>
        <end position="284"/>
    </location>
</feature>
<dbReference type="OrthoDB" id="10025998at2759"/>
<dbReference type="InterPro" id="IPR043729">
    <property type="entry name" value="DUF5672"/>
</dbReference>
<dbReference type="Pfam" id="PF18922">
    <property type="entry name" value="DUF5672"/>
    <property type="match status" value="1"/>
</dbReference>
<organism evidence="3 4">
    <name type="scientific">Amylocarpus encephaloides</name>
    <dbReference type="NCBI Taxonomy" id="45428"/>
    <lineage>
        <taxon>Eukaryota</taxon>
        <taxon>Fungi</taxon>
        <taxon>Dikarya</taxon>
        <taxon>Ascomycota</taxon>
        <taxon>Pezizomycotina</taxon>
        <taxon>Leotiomycetes</taxon>
        <taxon>Helotiales</taxon>
        <taxon>Helotiales incertae sedis</taxon>
        <taxon>Amylocarpus</taxon>
    </lineage>
</organism>
<evidence type="ECO:0000256" key="1">
    <source>
        <dbReference type="SAM" id="Phobius"/>
    </source>
</evidence>
<accession>A0A9P8C616</accession>
<evidence type="ECO:0000259" key="2">
    <source>
        <dbReference type="Pfam" id="PF18922"/>
    </source>
</evidence>
<sequence length="346" mass="39251">MASMLSSHVGTGSSSNSIFAINRAKILIVISLIFTWAIASLIPRYKDSVKEAATKKYKDVVENLPALKVDWHPKIDPSLQFNSSKVALLIEGRPIPHLVPQILQMISTVPPDWRFVFIGTNKSVLSVSRSFATQYQQLNGKLDLITLPKPWKIDGKEDVYRLLTDMRFYEEFLPEAEWILKYESDSILCSNSGDSVDDWLDLDWAGAPRHVNDKFAGNGGLSIRRVSTIKRVLKFQSRINDTEPEDEWFGKRLAVMPGVSIATGAQEDHFSVEDIYHEKPMGYHAREGGDRLADDVWKDPARRQKTFEWCPELAIIMPMKLERTRCDGDNKQGEIIGGLTEEEKKI</sequence>
<keyword evidence="1" id="KW-0472">Membrane</keyword>
<proteinExistence type="predicted"/>
<reference evidence="3" key="1">
    <citation type="journal article" date="2021" name="IMA Fungus">
        <title>Genomic characterization of three marine fungi, including Emericellopsis atlantica sp. nov. with signatures of a generalist lifestyle and marine biomass degradation.</title>
        <authorList>
            <person name="Hagestad O.C."/>
            <person name="Hou L."/>
            <person name="Andersen J.H."/>
            <person name="Hansen E.H."/>
            <person name="Altermark B."/>
            <person name="Li C."/>
            <person name="Kuhnert E."/>
            <person name="Cox R.J."/>
            <person name="Crous P.W."/>
            <person name="Spatafora J.W."/>
            <person name="Lail K."/>
            <person name="Amirebrahimi M."/>
            <person name="Lipzen A."/>
            <person name="Pangilinan J."/>
            <person name="Andreopoulos W."/>
            <person name="Hayes R.D."/>
            <person name="Ng V."/>
            <person name="Grigoriev I.V."/>
            <person name="Jackson S.A."/>
            <person name="Sutton T.D.S."/>
            <person name="Dobson A.D.W."/>
            <person name="Rama T."/>
        </authorList>
    </citation>
    <scope>NUCLEOTIDE SEQUENCE</scope>
    <source>
        <strain evidence="3">TRa018bII</strain>
    </source>
</reference>